<protein>
    <submittedName>
        <fullName evidence="2">Uncharacterized protein</fullName>
    </submittedName>
</protein>
<organism evidence="2 3">
    <name type="scientific">Miscanthus lutarioriparius</name>
    <dbReference type="NCBI Taxonomy" id="422564"/>
    <lineage>
        <taxon>Eukaryota</taxon>
        <taxon>Viridiplantae</taxon>
        <taxon>Streptophyta</taxon>
        <taxon>Embryophyta</taxon>
        <taxon>Tracheophyta</taxon>
        <taxon>Spermatophyta</taxon>
        <taxon>Magnoliopsida</taxon>
        <taxon>Liliopsida</taxon>
        <taxon>Poales</taxon>
        <taxon>Poaceae</taxon>
        <taxon>PACMAD clade</taxon>
        <taxon>Panicoideae</taxon>
        <taxon>Andropogonodae</taxon>
        <taxon>Andropogoneae</taxon>
        <taxon>Saccharinae</taxon>
        <taxon>Miscanthus</taxon>
    </lineage>
</organism>
<dbReference type="Proteomes" id="UP000604825">
    <property type="component" value="Unassembled WGS sequence"/>
</dbReference>
<proteinExistence type="predicted"/>
<sequence>MEWLQDPLSCVFLVTLAVVLLQLRRRGKAPLPPGPKPLPIVYRSLISGNSGK</sequence>
<keyword evidence="1" id="KW-1133">Transmembrane helix</keyword>
<keyword evidence="1" id="KW-0472">Membrane</keyword>
<dbReference type="AlphaFoldDB" id="A0A811P0Z8"/>
<reference evidence="2" key="1">
    <citation type="submission" date="2020-10" db="EMBL/GenBank/DDBJ databases">
        <authorList>
            <person name="Han B."/>
            <person name="Lu T."/>
            <person name="Zhao Q."/>
            <person name="Huang X."/>
            <person name="Zhao Y."/>
        </authorList>
    </citation>
    <scope>NUCLEOTIDE SEQUENCE</scope>
</reference>
<comment type="caution">
    <text evidence="2">The sequence shown here is derived from an EMBL/GenBank/DDBJ whole genome shotgun (WGS) entry which is preliminary data.</text>
</comment>
<accession>A0A811P0Z8</accession>
<evidence type="ECO:0000313" key="3">
    <source>
        <dbReference type="Proteomes" id="UP000604825"/>
    </source>
</evidence>
<keyword evidence="1" id="KW-0812">Transmembrane</keyword>
<evidence type="ECO:0000313" key="2">
    <source>
        <dbReference type="EMBL" id="CAD6231559.1"/>
    </source>
</evidence>
<evidence type="ECO:0000256" key="1">
    <source>
        <dbReference type="SAM" id="Phobius"/>
    </source>
</evidence>
<dbReference type="EMBL" id="CAJGYO010000005">
    <property type="protein sequence ID" value="CAD6231559.1"/>
    <property type="molecule type" value="Genomic_DNA"/>
</dbReference>
<feature type="transmembrane region" description="Helical" evidence="1">
    <location>
        <begin position="6"/>
        <end position="23"/>
    </location>
</feature>
<gene>
    <name evidence="2" type="ORF">NCGR_LOCUS21583</name>
</gene>
<name>A0A811P0Z8_9POAL</name>
<keyword evidence="3" id="KW-1185">Reference proteome</keyword>